<dbReference type="PROSITE" id="PS00455">
    <property type="entry name" value="AMP_BINDING"/>
    <property type="match status" value="1"/>
</dbReference>
<keyword evidence="6" id="KW-1185">Reference proteome</keyword>
<dbReference type="Pfam" id="PF13193">
    <property type="entry name" value="AMP-binding_C"/>
    <property type="match status" value="1"/>
</dbReference>
<dbReference type="InterPro" id="IPR045851">
    <property type="entry name" value="AMP-bd_C_sf"/>
</dbReference>
<dbReference type="GO" id="GO:0031956">
    <property type="term" value="F:medium-chain fatty acid-CoA ligase activity"/>
    <property type="evidence" value="ECO:0007669"/>
    <property type="project" value="TreeGrafter"/>
</dbReference>
<dbReference type="EMBL" id="FORP01000013">
    <property type="protein sequence ID" value="SFK07347.1"/>
    <property type="molecule type" value="Genomic_DNA"/>
</dbReference>
<evidence type="ECO:0000259" key="4">
    <source>
        <dbReference type="Pfam" id="PF13193"/>
    </source>
</evidence>
<proteinExistence type="inferred from homology"/>
<dbReference type="Pfam" id="PF00501">
    <property type="entry name" value="AMP-binding"/>
    <property type="match status" value="1"/>
</dbReference>
<dbReference type="Gene3D" id="3.40.50.12780">
    <property type="entry name" value="N-terminal domain of ligase-like"/>
    <property type="match status" value="1"/>
</dbReference>
<feature type="domain" description="AMP-binding enzyme C-terminal" evidence="4">
    <location>
        <begin position="406"/>
        <end position="481"/>
    </location>
</feature>
<dbReference type="InterPro" id="IPR020845">
    <property type="entry name" value="AMP-binding_CS"/>
</dbReference>
<sequence length="499" mass="52982">MNIAAKVWRQADLRGSKVAVRSARLDLSYADLRERSSRLAGAVRAAGLEPADRVVLICPTVPEFPVAYYGLAAAGTTVITMNTMSTVPEIEYVLADSGASLVLAWHENAGAARSAAGAAGVPFRELGDGARSDAAPLAEVHEFAQDDTQVILYTSGTTGRPKGAELTARNLDTAATMLLDGFDFRVEDRFATALPLFHVFGQAAVLNSALANGASISLLAPFDAAALLDVIRRDAITLVSGVPTMWTALLQAAREGAPADFGTLRYATSGGAALPLEVLREFEERFGCQILEGYGLTETCAIATTNDARTTRKPGTVGRPAPGVSIEIRDEANRPAEPGAVGEVHVSGPTVMKGYWNRPEATAETMTGGWLRTGDLGVLDAEGYLTIVDRIKDLIIRGGYNVYPREVEEVLITHPDVVEVAVLGVPDSYYGEEVAAVLALRPGSAVPARELKAWAKDRLAAYKVPRLYHFVDALPKGSTGKILKRGLDRSALLSVAVRG</sequence>
<keyword evidence="2" id="KW-0436">Ligase</keyword>
<name>A0A1I3WKF1_9PSEU</name>
<evidence type="ECO:0000256" key="2">
    <source>
        <dbReference type="ARBA" id="ARBA00022598"/>
    </source>
</evidence>
<dbReference type="CDD" id="cd05936">
    <property type="entry name" value="FC-FACS_FadD_like"/>
    <property type="match status" value="1"/>
</dbReference>
<evidence type="ECO:0000313" key="6">
    <source>
        <dbReference type="Proteomes" id="UP000199025"/>
    </source>
</evidence>
<dbReference type="Gene3D" id="3.30.300.30">
    <property type="match status" value="1"/>
</dbReference>
<evidence type="ECO:0000256" key="1">
    <source>
        <dbReference type="ARBA" id="ARBA00006432"/>
    </source>
</evidence>
<dbReference type="InterPro" id="IPR042099">
    <property type="entry name" value="ANL_N_sf"/>
</dbReference>
<dbReference type="SUPFAM" id="SSF56801">
    <property type="entry name" value="Acetyl-CoA synthetase-like"/>
    <property type="match status" value="1"/>
</dbReference>
<dbReference type="InterPro" id="IPR025110">
    <property type="entry name" value="AMP-bd_C"/>
</dbReference>
<dbReference type="FunFam" id="3.30.300.30:FF:000008">
    <property type="entry name" value="2,3-dihydroxybenzoate-AMP ligase"/>
    <property type="match status" value="1"/>
</dbReference>
<organism evidence="5 6">
    <name type="scientific">Amycolatopsis sacchari</name>
    <dbReference type="NCBI Taxonomy" id="115433"/>
    <lineage>
        <taxon>Bacteria</taxon>
        <taxon>Bacillati</taxon>
        <taxon>Actinomycetota</taxon>
        <taxon>Actinomycetes</taxon>
        <taxon>Pseudonocardiales</taxon>
        <taxon>Pseudonocardiaceae</taxon>
        <taxon>Amycolatopsis</taxon>
    </lineage>
</organism>
<gene>
    <name evidence="5" type="ORF">SAMN05421835_11351</name>
</gene>
<dbReference type="PANTHER" id="PTHR43201">
    <property type="entry name" value="ACYL-COA SYNTHETASE"/>
    <property type="match status" value="1"/>
</dbReference>
<dbReference type="PANTHER" id="PTHR43201:SF5">
    <property type="entry name" value="MEDIUM-CHAIN ACYL-COA LIGASE ACSF2, MITOCHONDRIAL"/>
    <property type="match status" value="1"/>
</dbReference>
<dbReference type="InterPro" id="IPR000873">
    <property type="entry name" value="AMP-dep_synth/lig_dom"/>
</dbReference>
<evidence type="ECO:0000259" key="3">
    <source>
        <dbReference type="Pfam" id="PF00501"/>
    </source>
</evidence>
<dbReference type="STRING" id="115433.SAMN05421835_11351"/>
<dbReference type="Proteomes" id="UP000199025">
    <property type="component" value="Unassembled WGS sequence"/>
</dbReference>
<dbReference type="AlphaFoldDB" id="A0A1I3WKF1"/>
<dbReference type="OrthoDB" id="9803968at2"/>
<reference evidence="5 6" key="1">
    <citation type="submission" date="2016-10" db="EMBL/GenBank/DDBJ databases">
        <authorList>
            <person name="de Groot N.N."/>
        </authorList>
    </citation>
    <scope>NUCLEOTIDE SEQUENCE [LARGE SCALE GENOMIC DNA]</scope>
    <source>
        <strain evidence="5 6">DSM 44468</strain>
    </source>
</reference>
<accession>A0A1I3WKF1</accession>
<dbReference type="GO" id="GO:0006631">
    <property type="term" value="P:fatty acid metabolic process"/>
    <property type="evidence" value="ECO:0007669"/>
    <property type="project" value="TreeGrafter"/>
</dbReference>
<feature type="domain" description="AMP-dependent synthetase/ligase" evidence="3">
    <location>
        <begin position="8"/>
        <end position="356"/>
    </location>
</feature>
<protein>
    <submittedName>
        <fullName evidence="5">Long-chain acyl-CoA synthetase</fullName>
    </submittedName>
</protein>
<comment type="similarity">
    <text evidence="1">Belongs to the ATP-dependent AMP-binding enzyme family.</text>
</comment>
<evidence type="ECO:0000313" key="5">
    <source>
        <dbReference type="EMBL" id="SFK07347.1"/>
    </source>
</evidence>
<dbReference type="RefSeq" id="WP_091510488.1">
    <property type="nucleotide sequence ID" value="NZ_CBDRCA010000001.1"/>
</dbReference>